<comment type="caution">
    <text evidence="6">The sequence shown here is derived from an EMBL/GenBank/DDBJ whole genome shotgun (WGS) entry which is preliminary data.</text>
</comment>
<dbReference type="EMBL" id="LAZR01035578">
    <property type="protein sequence ID" value="KKL27137.1"/>
    <property type="molecule type" value="Genomic_DNA"/>
</dbReference>
<feature type="compositionally biased region" description="Low complexity" evidence="3">
    <location>
        <begin position="307"/>
        <end position="323"/>
    </location>
</feature>
<feature type="non-terminal residue" evidence="6">
    <location>
        <position position="329"/>
    </location>
</feature>
<dbReference type="PANTHER" id="PTHR36507">
    <property type="entry name" value="BLL1555 PROTEIN"/>
    <property type="match status" value="1"/>
</dbReference>
<gene>
    <name evidence="6" type="ORF">LCGC14_2388210</name>
</gene>
<feature type="region of interest" description="Disordered" evidence="3">
    <location>
        <begin position="116"/>
        <end position="198"/>
    </location>
</feature>
<evidence type="ECO:0000256" key="2">
    <source>
        <dbReference type="ARBA" id="ARBA00023008"/>
    </source>
</evidence>
<dbReference type="GO" id="GO:0009055">
    <property type="term" value="F:electron transfer activity"/>
    <property type="evidence" value="ECO:0007669"/>
    <property type="project" value="InterPro"/>
</dbReference>
<organism evidence="6">
    <name type="scientific">marine sediment metagenome</name>
    <dbReference type="NCBI Taxonomy" id="412755"/>
    <lineage>
        <taxon>unclassified sequences</taxon>
        <taxon>metagenomes</taxon>
        <taxon>ecological metagenomes</taxon>
    </lineage>
</organism>
<dbReference type="SUPFAM" id="SSF49503">
    <property type="entry name" value="Cupredoxins"/>
    <property type="match status" value="2"/>
</dbReference>
<feature type="region of interest" description="Disordered" evidence="3">
    <location>
        <begin position="303"/>
        <end position="329"/>
    </location>
</feature>
<keyword evidence="2" id="KW-0186">Copper</keyword>
<evidence type="ECO:0008006" key="7">
    <source>
        <dbReference type="Google" id="ProtNLM"/>
    </source>
</evidence>
<accession>A0A0F9CL18</accession>
<evidence type="ECO:0000256" key="1">
    <source>
        <dbReference type="ARBA" id="ARBA00022723"/>
    </source>
</evidence>
<evidence type="ECO:0000259" key="5">
    <source>
        <dbReference type="Pfam" id="PF13473"/>
    </source>
</evidence>
<dbReference type="AlphaFoldDB" id="A0A0F9CL18"/>
<name>A0A0F9CL18_9ZZZZ</name>
<dbReference type="Pfam" id="PF00127">
    <property type="entry name" value="Copper-bind"/>
    <property type="match status" value="1"/>
</dbReference>
<evidence type="ECO:0000256" key="3">
    <source>
        <dbReference type="SAM" id="MobiDB-lite"/>
    </source>
</evidence>
<evidence type="ECO:0000313" key="6">
    <source>
        <dbReference type="EMBL" id="KKL27137.1"/>
    </source>
</evidence>
<protein>
    <recommendedName>
        <fullName evidence="7">Blue (type 1) copper domain-containing protein</fullName>
    </recommendedName>
</protein>
<dbReference type="InterPro" id="IPR052721">
    <property type="entry name" value="ET_Amicyanin"/>
</dbReference>
<dbReference type="InterPro" id="IPR008972">
    <property type="entry name" value="Cupredoxin"/>
</dbReference>
<feature type="compositionally biased region" description="Pro residues" evidence="3">
    <location>
        <begin position="120"/>
        <end position="144"/>
    </location>
</feature>
<dbReference type="InterPro" id="IPR000923">
    <property type="entry name" value="BlueCu_1"/>
</dbReference>
<dbReference type="Gene3D" id="2.60.40.420">
    <property type="entry name" value="Cupredoxins - blue copper proteins"/>
    <property type="match status" value="2"/>
</dbReference>
<dbReference type="Pfam" id="PF13473">
    <property type="entry name" value="Cupredoxin_1"/>
    <property type="match status" value="1"/>
</dbReference>
<dbReference type="GO" id="GO:0005507">
    <property type="term" value="F:copper ion binding"/>
    <property type="evidence" value="ECO:0007669"/>
    <property type="project" value="InterPro"/>
</dbReference>
<dbReference type="InterPro" id="IPR028096">
    <property type="entry name" value="EfeO_Cupredoxin"/>
</dbReference>
<reference evidence="6" key="1">
    <citation type="journal article" date="2015" name="Nature">
        <title>Complex archaea that bridge the gap between prokaryotes and eukaryotes.</title>
        <authorList>
            <person name="Spang A."/>
            <person name="Saw J.H."/>
            <person name="Jorgensen S.L."/>
            <person name="Zaremba-Niedzwiedzka K."/>
            <person name="Martijn J."/>
            <person name="Lind A.E."/>
            <person name="van Eijk R."/>
            <person name="Schleper C."/>
            <person name="Guy L."/>
            <person name="Ettema T.J."/>
        </authorList>
    </citation>
    <scope>NUCLEOTIDE SEQUENCE</scope>
</reference>
<feature type="domain" description="Blue (type 1) copper" evidence="4">
    <location>
        <begin position="220"/>
        <end position="300"/>
    </location>
</feature>
<evidence type="ECO:0000259" key="4">
    <source>
        <dbReference type="Pfam" id="PF00127"/>
    </source>
</evidence>
<proteinExistence type="predicted"/>
<feature type="domain" description="EfeO-type cupredoxin-like" evidence="5">
    <location>
        <begin position="33"/>
        <end position="113"/>
    </location>
</feature>
<sequence length="329" mass="33977">MMRRAATLTLVGAAFLLVSVLPGPRPTAAVFGPIGVEITDGGYNPSSLAVPPHTTVTWTNKGTTAHTVTSDSGRKLESPTLDPRYSYSYTFHDEGTFPYHDELHPELTGTIVVAEGTEPTPAPTPTPTPTPTPAPTPAAAPSPVAPGDSARPGSDADDPPPSALSADEGDPQFVVAQAQSSPSEAGETPSRESPAASDGAVAVDIGNEWFGSLSFQDGVYEITAHAGDTVQWNVTEGIHNVYECGDNWSNVSSSCDGAAWSSDQVLTSGSTFAYTFDTAGTFYYLCTIHPQTMRGKVVVEADDDPAPVEIPQPAADDSADPGSAVGGAA</sequence>
<dbReference type="PANTHER" id="PTHR36507:SF1">
    <property type="entry name" value="BLL1555 PROTEIN"/>
    <property type="match status" value="1"/>
</dbReference>
<keyword evidence="1" id="KW-0479">Metal-binding</keyword>